<protein>
    <submittedName>
        <fullName evidence="1">Uncharacterized protein</fullName>
    </submittedName>
</protein>
<accession>A0A4S2L8E5</accession>
<comment type="caution">
    <text evidence="1">The sequence shown here is derived from an EMBL/GenBank/DDBJ whole genome shotgun (WGS) entry which is preliminary data.</text>
</comment>
<gene>
    <name evidence="1" type="ORF">CRM22_009573</name>
</gene>
<dbReference type="EMBL" id="SJOL01009246">
    <property type="protein sequence ID" value="TGZ58566.1"/>
    <property type="molecule type" value="Genomic_DNA"/>
</dbReference>
<reference evidence="1 2" key="1">
    <citation type="journal article" date="2019" name="BMC Genomics">
        <title>New insights from Opisthorchis felineus genome: update on genomics of the epidemiologically important liver flukes.</title>
        <authorList>
            <person name="Ershov N.I."/>
            <person name="Mordvinov V.A."/>
            <person name="Prokhortchouk E.B."/>
            <person name="Pakharukova M.Y."/>
            <person name="Gunbin K.V."/>
            <person name="Ustyantsev K."/>
            <person name="Genaev M.A."/>
            <person name="Blinov A.G."/>
            <person name="Mazur A."/>
            <person name="Boulygina E."/>
            <person name="Tsygankova S."/>
            <person name="Khrameeva E."/>
            <person name="Chekanov N."/>
            <person name="Fan G."/>
            <person name="Xiao A."/>
            <person name="Zhang H."/>
            <person name="Xu X."/>
            <person name="Yang H."/>
            <person name="Solovyev V."/>
            <person name="Lee S.M."/>
            <person name="Liu X."/>
            <person name="Afonnikov D.A."/>
            <person name="Skryabin K.G."/>
        </authorList>
    </citation>
    <scope>NUCLEOTIDE SEQUENCE [LARGE SCALE GENOMIC DNA]</scope>
    <source>
        <strain evidence="1">AK-0245</strain>
        <tissue evidence="1">Whole organism</tissue>
    </source>
</reference>
<feature type="non-terminal residue" evidence="1">
    <location>
        <position position="62"/>
    </location>
</feature>
<dbReference type="AlphaFoldDB" id="A0A4S2L8E5"/>
<dbReference type="STRING" id="147828.A0A4S2L8E5"/>
<sequence length="62" mass="6917">LTIDDSAAVNFTWEFRKKAPNPEVSQSDLLLEHVKIYQLEVTNAKLLGTIGCRKCLKGIQDG</sequence>
<organism evidence="1 2">
    <name type="scientific">Opisthorchis felineus</name>
    <dbReference type="NCBI Taxonomy" id="147828"/>
    <lineage>
        <taxon>Eukaryota</taxon>
        <taxon>Metazoa</taxon>
        <taxon>Spiralia</taxon>
        <taxon>Lophotrochozoa</taxon>
        <taxon>Platyhelminthes</taxon>
        <taxon>Trematoda</taxon>
        <taxon>Digenea</taxon>
        <taxon>Opisthorchiida</taxon>
        <taxon>Opisthorchiata</taxon>
        <taxon>Opisthorchiidae</taxon>
        <taxon>Opisthorchis</taxon>
    </lineage>
</organism>
<feature type="non-terminal residue" evidence="1">
    <location>
        <position position="1"/>
    </location>
</feature>
<keyword evidence="2" id="KW-1185">Reference proteome</keyword>
<dbReference type="OrthoDB" id="439917at2759"/>
<dbReference type="Proteomes" id="UP000308267">
    <property type="component" value="Unassembled WGS sequence"/>
</dbReference>
<name>A0A4S2L8E5_OPIFE</name>
<evidence type="ECO:0000313" key="2">
    <source>
        <dbReference type="Proteomes" id="UP000308267"/>
    </source>
</evidence>
<evidence type="ECO:0000313" key="1">
    <source>
        <dbReference type="EMBL" id="TGZ58566.1"/>
    </source>
</evidence>
<proteinExistence type="predicted"/>